<name>A0A7X9HHE9_UNCKA</name>
<protein>
    <submittedName>
        <fullName evidence="2">Uncharacterized protein</fullName>
    </submittedName>
</protein>
<evidence type="ECO:0000256" key="1">
    <source>
        <dbReference type="SAM" id="Phobius"/>
    </source>
</evidence>
<dbReference type="AlphaFoldDB" id="A0A7X9HHE9"/>
<gene>
    <name evidence="2" type="ORF">GYA27_04950</name>
</gene>
<accession>A0A7X9HHE9</accession>
<keyword evidence="1" id="KW-0812">Transmembrane</keyword>
<evidence type="ECO:0000313" key="3">
    <source>
        <dbReference type="Proteomes" id="UP000526033"/>
    </source>
</evidence>
<evidence type="ECO:0000313" key="2">
    <source>
        <dbReference type="EMBL" id="NMB70507.1"/>
    </source>
</evidence>
<keyword evidence="1" id="KW-0472">Membrane</keyword>
<proteinExistence type="predicted"/>
<comment type="caution">
    <text evidence="2">The sequence shown here is derived from an EMBL/GenBank/DDBJ whole genome shotgun (WGS) entry which is preliminary data.</text>
</comment>
<reference evidence="2 3" key="1">
    <citation type="journal article" date="2020" name="Biotechnol. Biofuels">
        <title>New insights from the biogas microbiome by comprehensive genome-resolved metagenomics of nearly 1600 species originating from multiple anaerobic digesters.</title>
        <authorList>
            <person name="Campanaro S."/>
            <person name="Treu L."/>
            <person name="Rodriguez-R L.M."/>
            <person name="Kovalovszki A."/>
            <person name="Ziels R.M."/>
            <person name="Maus I."/>
            <person name="Zhu X."/>
            <person name="Kougias P.G."/>
            <person name="Basile A."/>
            <person name="Luo G."/>
            <person name="Schluter A."/>
            <person name="Konstantinidis K.T."/>
            <person name="Angelidaki I."/>
        </authorList>
    </citation>
    <scope>NUCLEOTIDE SEQUENCE [LARGE SCALE GENOMIC DNA]</scope>
    <source>
        <strain evidence="2">AS27yjCOA_165</strain>
    </source>
</reference>
<dbReference type="Proteomes" id="UP000526033">
    <property type="component" value="Unassembled WGS sequence"/>
</dbReference>
<feature type="transmembrane region" description="Helical" evidence="1">
    <location>
        <begin position="20"/>
        <end position="38"/>
    </location>
</feature>
<keyword evidence="1" id="KW-1133">Transmembrane helix</keyword>
<sequence>MAVTSKVLSPKLKTFVSSRIGIVFLAIVAIIIINQLLANRKADFEVTGQKQTKISDKTDQKDTSKFKSLFDSGAATSEKVFIKDCEDDKCFERYFKACEPATYFSGNSKTIMHYEIVKKSDNGCVMNFKYTTYPKSDWVNKIMTCTLDNAVEYKKAVANTFSDVVSGKVICSGPLYDNLIKLQHEL</sequence>
<organism evidence="2 3">
    <name type="scientific">candidate division WWE3 bacterium</name>
    <dbReference type="NCBI Taxonomy" id="2053526"/>
    <lineage>
        <taxon>Bacteria</taxon>
        <taxon>Katanobacteria</taxon>
    </lineage>
</organism>
<dbReference type="EMBL" id="JAAZNL010000069">
    <property type="protein sequence ID" value="NMB70507.1"/>
    <property type="molecule type" value="Genomic_DNA"/>
</dbReference>